<protein>
    <recommendedName>
        <fullName evidence="1">Transposase IS204/IS1001/IS1096/IS1165 zinc-finger domain-containing protein</fullName>
    </recommendedName>
</protein>
<dbReference type="InterPro" id="IPR029261">
    <property type="entry name" value="Transposase_Znf"/>
</dbReference>
<name>A0A5Q3QE58_9PSEU</name>
<dbReference type="AlphaFoldDB" id="A0A5Q3QE58"/>
<gene>
    <name evidence="2" type="ORF">GIY23_11380</name>
</gene>
<dbReference type="Pfam" id="PF14690">
    <property type="entry name" value="Zn_ribbon_ISL3"/>
    <property type="match status" value="1"/>
</dbReference>
<evidence type="ECO:0000313" key="3">
    <source>
        <dbReference type="Proteomes" id="UP000371041"/>
    </source>
</evidence>
<dbReference type="EMBL" id="CP045929">
    <property type="protein sequence ID" value="QGK72220.1"/>
    <property type="molecule type" value="Genomic_DNA"/>
</dbReference>
<organism evidence="2 3">
    <name type="scientific">Allosaccharopolyspora coralli</name>
    <dbReference type="NCBI Taxonomy" id="2665642"/>
    <lineage>
        <taxon>Bacteria</taxon>
        <taxon>Bacillati</taxon>
        <taxon>Actinomycetota</taxon>
        <taxon>Actinomycetes</taxon>
        <taxon>Pseudonocardiales</taxon>
        <taxon>Pseudonocardiaceae</taxon>
        <taxon>Allosaccharopolyspora</taxon>
    </lineage>
</organism>
<reference evidence="3" key="1">
    <citation type="submission" date="2019-11" db="EMBL/GenBank/DDBJ databases">
        <title>The complete genome sequence of Saccharopolyspora sp. E2A.</title>
        <authorList>
            <person name="Zhang G."/>
        </authorList>
    </citation>
    <scope>NUCLEOTIDE SEQUENCE [LARGE SCALE GENOMIC DNA]</scope>
    <source>
        <strain evidence="3">E2A</strain>
    </source>
</reference>
<proteinExistence type="predicted"/>
<keyword evidence="3" id="KW-1185">Reference proteome</keyword>
<dbReference type="Proteomes" id="UP000371041">
    <property type="component" value="Chromosome"/>
</dbReference>
<sequence length="92" mass="9992">MPGHRGVEDATVVLVVRASTPPGPVTCPGCGVEAGRVHGYAERGLADVPVDGRRVVVRVWARRIVTTENGPEPLIREPRHTFRTHTFRVGGF</sequence>
<evidence type="ECO:0000259" key="1">
    <source>
        <dbReference type="Pfam" id="PF14690"/>
    </source>
</evidence>
<feature type="domain" description="Transposase IS204/IS1001/IS1096/IS1165 zinc-finger" evidence="1">
    <location>
        <begin position="24"/>
        <end position="64"/>
    </location>
</feature>
<accession>A0A5Q3QE58</accession>
<dbReference type="KEGG" id="sace:GIY23_11380"/>
<evidence type="ECO:0000313" key="2">
    <source>
        <dbReference type="EMBL" id="QGK72220.1"/>
    </source>
</evidence>